<dbReference type="GO" id="GO:0005886">
    <property type="term" value="C:plasma membrane"/>
    <property type="evidence" value="ECO:0007669"/>
    <property type="project" value="UniProtKB-SubCell"/>
</dbReference>
<dbReference type="AlphaFoldDB" id="A0AAP4WV93"/>
<keyword evidence="4" id="KW-0067">ATP-binding</keyword>
<dbReference type="PROSITE" id="PS50929">
    <property type="entry name" value="ABC_TM1F"/>
    <property type="match status" value="1"/>
</dbReference>
<dbReference type="PROSITE" id="PS50893">
    <property type="entry name" value="ABC_TRANSPORTER_2"/>
    <property type="match status" value="1"/>
</dbReference>
<dbReference type="RefSeq" id="WP_303593487.1">
    <property type="nucleotide sequence ID" value="NZ_JAUORK010000006.1"/>
</dbReference>
<dbReference type="EMBL" id="JAUORK010000006">
    <property type="protein sequence ID" value="MDO6671825.1"/>
    <property type="molecule type" value="Genomic_DNA"/>
</dbReference>
<keyword evidence="5 7" id="KW-1133">Transmembrane helix</keyword>
<dbReference type="Gene3D" id="3.40.50.300">
    <property type="entry name" value="P-loop containing nucleotide triphosphate hydrolases"/>
    <property type="match status" value="1"/>
</dbReference>
<dbReference type="SUPFAM" id="SSF90123">
    <property type="entry name" value="ABC transporter transmembrane region"/>
    <property type="match status" value="1"/>
</dbReference>
<protein>
    <submittedName>
        <fullName evidence="10">ABC transporter transmembrane domain-containing protein</fullName>
    </submittedName>
</protein>
<dbReference type="InterPro" id="IPR039421">
    <property type="entry name" value="Type_1_exporter"/>
</dbReference>
<dbReference type="SMART" id="SM00382">
    <property type="entry name" value="AAA"/>
    <property type="match status" value="1"/>
</dbReference>
<dbReference type="GO" id="GO:0005524">
    <property type="term" value="F:ATP binding"/>
    <property type="evidence" value="ECO:0007669"/>
    <property type="project" value="UniProtKB-KW"/>
</dbReference>
<dbReference type="Pfam" id="PF00005">
    <property type="entry name" value="ABC_tran"/>
    <property type="match status" value="1"/>
</dbReference>
<dbReference type="PANTHER" id="PTHR24221">
    <property type="entry name" value="ATP-BINDING CASSETTE SUB-FAMILY B"/>
    <property type="match status" value="1"/>
</dbReference>
<feature type="transmembrane region" description="Helical" evidence="7">
    <location>
        <begin position="76"/>
        <end position="96"/>
    </location>
</feature>
<feature type="transmembrane region" description="Helical" evidence="7">
    <location>
        <begin position="262"/>
        <end position="282"/>
    </location>
</feature>
<evidence type="ECO:0000256" key="1">
    <source>
        <dbReference type="ARBA" id="ARBA00004651"/>
    </source>
</evidence>
<feature type="domain" description="ABC transporter" evidence="8">
    <location>
        <begin position="367"/>
        <end position="601"/>
    </location>
</feature>
<evidence type="ECO:0000259" key="8">
    <source>
        <dbReference type="PROSITE" id="PS50893"/>
    </source>
</evidence>
<feature type="transmembrane region" description="Helical" evidence="7">
    <location>
        <begin position="179"/>
        <end position="197"/>
    </location>
</feature>
<dbReference type="InterPro" id="IPR011527">
    <property type="entry name" value="ABC1_TM_dom"/>
</dbReference>
<dbReference type="GO" id="GO:0016887">
    <property type="term" value="F:ATP hydrolysis activity"/>
    <property type="evidence" value="ECO:0007669"/>
    <property type="project" value="InterPro"/>
</dbReference>
<dbReference type="GO" id="GO:0140359">
    <property type="term" value="F:ABC-type transporter activity"/>
    <property type="evidence" value="ECO:0007669"/>
    <property type="project" value="InterPro"/>
</dbReference>
<name>A0AAP4WV93_9GAMM</name>
<dbReference type="PANTHER" id="PTHR24221:SF615">
    <property type="entry name" value="MULTIDRUG RESISTANCE-LIKE ATP-BINDING PROTEIN MDLB"/>
    <property type="match status" value="1"/>
</dbReference>
<keyword evidence="2 7" id="KW-0812">Transmembrane</keyword>
<sequence length="605" mass="66234">MSHDAATRPDTLSGTRLLSRRRLALLWQPLGRRRAEVLRALLILIAATVLDVLGPWLTQRYLDDYLIPGNLAPEALAGLVAIYVITQLGAAAGRYFQQLRFSRLALASVRDIRERVFTHLLNQPLSTLDSIAAGELVARVTNDTESLKELYIGVLATLIGNVVLLIGILSAMALMDGTLAMIATALVPLSIGMIWLYQRFSGRAAREVRRLRALQNARIAEAIGGMSVLQASDQTERFSQRYHHLNASQYQARMRTVRVSGLLLRSAIDLMAMLITLSLVAVFGLRELGGGAELGVLYAFIAWLGRISEPLIQITQRLQVFQSALVATGRLEEVLDRPRETPEPDTRAARKATRGHTDNAVIASGHYQLEQLTFRHQGAEGPALNGLTLAIESGEFLGVVGPTGSGKSTLLDLLSGQRPAPASQLLLDGRPLMEWSAQQRATAIAVVPQEPFIRATTLRDNLLLGREISQQHLSRVLHKAHLAPLVDSLPLGLDTLLGERGLSLSTGERQLLALGRALVTTPRVLLLDEATASIDSHTEALLQQALHELRGEVTLIVVAHRLATVRDADRLLVLEQGRITQLGSHDALMAEPGLYRRLWREDIAH</sequence>
<accession>A0AAP4WV93</accession>
<evidence type="ECO:0000256" key="2">
    <source>
        <dbReference type="ARBA" id="ARBA00022692"/>
    </source>
</evidence>
<evidence type="ECO:0000313" key="11">
    <source>
        <dbReference type="Proteomes" id="UP001170481"/>
    </source>
</evidence>
<feature type="transmembrane region" description="Helical" evidence="7">
    <location>
        <begin position="150"/>
        <end position="173"/>
    </location>
</feature>
<comment type="subcellular location">
    <subcellularLocation>
        <location evidence="1">Cell membrane</location>
        <topology evidence="1">Multi-pass membrane protein</topology>
    </subcellularLocation>
</comment>
<proteinExistence type="predicted"/>
<dbReference type="InterPro" id="IPR036640">
    <property type="entry name" value="ABC1_TM_sf"/>
</dbReference>
<dbReference type="GO" id="GO:0034040">
    <property type="term" value="F:ATPase-coupled lipid transmembrane transporter activity"/>
    <property type="evidence" value="ECO:0007669"/>
    <property type="project" value="TreeGrafter"/>
</dbReference>
<keyword evidence="6 7" id="KW-0472">Membrane</keyword>
<feature type="domain" description="ABC transmembrane type-1" evidence="9">
    <location>
        <begin position="40"/>
        <end position="323"/>
    </location>
</feature>
<reference evidence="10" key="1">
    <citation type="submission" date="2023-07" db="EMBL/GenBank/DDBJ databases">
        <title>Genome content predicts the carbon catabolic preferences of heterotrophic bacteria.</title>
        <authorList>
            <person name="Gralka M."/>
        </authorList>
    </citation>
    <scope>NUCLEOTIDE SEQUENCE</scope>
    <source>
        <strain evidence="10">C2R13</strain>
    </source>
</reference>
<dbReference type="InterPro" id="IPR003439">
    <property type="entry name" value="ABC_transporter-like_ATP-bd"/>
</dbReference>
<comment type="caution">
    <text evidence="10">The sequence shown here is derived from an EMBL/GenBank/DDBJ whole genome shotgun (WGS) entry which is preliminary data.</text>
</comment>
<evidence type="ECO:0000313" key="10">
    <source>
        <dbReference type="EMBL" id="MDO6671825.1"/>
    </source>
</evidence>
<evidence type="ECO:0000256" key="6">
    <source>
        <dbReference type="ARBA" id="ARBA00023136"/>
    </source>
</evidence>
<dbReference type="Pfam" id="PF00664">
    <property type="entry name" value="ABC_membrane"/>
    <property type="match status" value="1"/>
</dbReference>
<dbReference type="InterPro" id="IPR027417">
    <property type="entry name" value="P-loop_NTPase"/>
</dbReference>
<keyword evidence="3" id="KW-0547">Nucleotide-binding</keyword>
<evidence type="ECO:0000256" key="7">
    <source>
        <dbReference type="SAM" id="Phobius"/>
    </source>
</evidence>
<dbReference type="InterPro" id="IPR003593">
    <property type="entry name" value="AAA+_ATPase"/>
</dbReference>
<evidence type="ECO:0000259" key="9">
    <source>
        <dbReference type="PROSITE" id="PS50929"/>
    </source>
</evidence>
<evidence type="ECO:0000256" key="4">
    <source>
        <dbReference type="ARBA" id="ARBA00022840"/>
    </source>
</evidence>
<dbReference type="SUPFAM" id="SSF52540">
    <property type="entry name" value="P-loop containing nucleoside triphosphate hydrolases"/>
    <property type="match status" value="1"/>
</dbReference>
<gene>
    <name evidence="10" type="ORF">Q4535_06785</name>
</gene>
<dbReference type="CDD" id="cd18544">
    <property type="entry name" value="ABC_6TM_TmrA_like"/>
    <property type="match status" value="1"/>
</dbReference>
<dbReference type="Proteomes" id="UP001170481">
    <property type="component" value="Unassembled WGS sequence"/>
</dbReference>
<evidence type="ECO:0000256" key="3">
    <source>
        <dbReference type="ARBA" id="ARBA00022741"/>
    </source>
</evidence>
<organism evidence="10 11">
    <name type="scientific">Cobetia amphilecti</name>
    <dbReference type="NCBI Taxonomy" id="1055104"/>
    <lineage>
        <taxon>Bacteria</taxon>
        <taxon>Pseudomonadati</taxon>
        <taxon>Pseudomonadota</taxon>
        <taxon>Gammaproteobacteria</taxon>
        <taxon>Oceanospirillales</taxon>
        <taxon>Halomonadaceae</taxon>
        <taxon>Cobetia</taxon>
    </lineage>
</organism>
<feature type="transmembrane region" description="Helical" evidence="7">
    <location>
        <begin position="37"/>
        <end position="56"/>
    </location>
</feature>
<dbReference type="Gene3D" id="1.20.1560.10">
    <property type="entry name" value="ABC transporter type 1, transmembrane domain"/>
    <property type="match status" value="1"/>
</dbReference>
<evidence type="ECO:0000256" key="5">
    <source>
        <dbReference type="ARBA" id="ARBA00022989"/>
    </source>
</evidence>